<dbReference type="Proteomes" id="UP001164539">
    <property type="component" value="Chromosome 1"/>
</dbReference>
<proteinExistence type="predicted"/>
<reference evidence="1 2" key="1">
    <citation type="journal article" date="2023" name="Science">
        <title>Complex scaffold remodeling in plant triterpene biosynthesis.</title>
        <authorList>
            <person name="De La Pena R."/>
            <person name="Hodgson H."/>
            <person name="Liu J.C."/>
            <person name="Stephenson M.J."/>
            <person name="Martin A.C."/>
            <person name="Owen C."/>
            <person name="Harkess A."/>
            <person name="Leebens-Mack J."/>
            <person name="Jimenez L.E."/>
            <person name="Osbourn A."/>
            <person name="Sattely E.S."/>
        </authorList>
    </citation>
    <scope>NUCLEOTIDE SEQUENCE [LARGE SCALE GENOMIC DNA]</scope>
    <source>
        <strain evidence="2">cv. JPN11</strain>
        <tissue evidence="1">Leaf</tissue>
    </source>
</reference>
<evidence type="ECO:0000313" key="1">
    <source>
        <dbReference type="EMBL" id="KAJ4727113.1"/>
    </source>
</evidence>
<organism evidence="1 2">
    <name type="scientific">Melia azedarach</name>
    <name type="common">Chinaberry tree</name>
    <dbReference type="NCBI Taxonomy" id="155640"/>
    <lineage>
        <taxon>Eukaryota</taxon>
        <taxon>Viridiplantae</taxon>
        <taxon>Streptophyta</taxon>
        <taxon>Embryophyta</taxon>
        <taxon>Tracheophyta</taxon>
        <taxon>Spermatophyta</taxon>
        <taxon>Magnoliopsida</taxon>
        <taxon>eudicotyledons</taxon>
        <taxon>Gunneridae</taxon>
        <taxon>Pentapetalae</taxon>
        <taxon>rosids</taxon>
        <taxon>malvids</taxon>
        <taxon>Sapindales</taxon>
        <taxon>Meliaceae</taxon>
        <taxon>Melia</taxon>
    </lineage>
</organism>
<protein>
    <submittedName>
        <fullName evidence="1">Uncharacterized protein</fullName>
    </submittedName>
</protein>
<sequence>MKKVKLPKILYICFLSIPMLLIIFFFLPNVVSKHRKLLNLFFSTYEFITGAKSSRVAIFAMFSVIVIAVFSGSSKASPASDFDDDGFFLTSHPEFHQAYSGEEKENDEDYDSYNEDEDDYHGYDGYDEDNDDGLDTEDVDSEEDEIHEIDLEKRINEFIANVYKKWSEELIAERLLCLEPPS</sequence>
<evidence type="ECO:0000313" key="2">
    <source>
        <dbReference type="Proteomes" id="UP001164539"/>
    </source>
</evidence>
<comment type="caution">
    <text evidence="1">The sequence shown here is derived from an EMBL/GenBank/DDBJ whole genome shotgun (WGS) entry which is preliminary data.</text>
</comment>
<dbReference type="EMBL" id="CM051394">
    <property type="protein sequence ID" value="KAJ4727113.1"/>
    <property type="molecule type" value="Genomic_DNA"/>
</dbReference>
<accession>A0ACC1YUA6</accession>
<keyword evidence="2" id="KW-1185">Reference proteome</keyword>
<name>A0ACC1YUA6_MELAZ</name>
<gene>
    <name evidence="1" type="ORF">OWV82_000268</name>
</gene>